<protein>
    <submittedName>
        <fullName evidence="10">ABC transporter ATP-binding protein</fullName>
    </submittedName>
</protein>
<evidence type="ECO:0000256" key="4">
    <source>
        <dbReference type="ARBA" id="ARBA00022496"/>
    </source>
</evidence>
<dbReference type="FunFam" id="3.40.50.300:FF:000134">
    <property type="entry name" value="Iron-enterobactin ABC transporter ATP-binding protein"/>
    <property type="match status" value="1"/>
</dbReference>
<dbReference type="AlphaFoldDB" id="A0A413EC69"/>
<dbReference type="PANTHER" id="PTHR42771:SF2">
    <property type="entry name" value="IRON(3+)-HYDROXAMATE IMPORT ATP-BINDING PROTEIN FHUC"/>
    <property type="match status" value="1"/>
</dbReference>
<dbReference type="SMART" id="SM00382">
    <property type="entry name" value="AAA"/>
    <property type="match status" value="1"/>
</dbReference>
<dbReference type="GO" id="GO:0016887">
    <property type="term" value="F:ATP hydrolysis activity"/>
    <property type="evidence" value="ECO:0007669"/>
    <property type="project" value="InterPro"/>
</dbReference>
<accession>A0A413EC69</accession>
<dbReference type="CDD" id="cd03214">
    <property type="entry name" value="ABC_Iron-Siderophores_B12_Hemin"/>
    <property type="match status" value="1"/>
</dbReference>
<reference evidence="10" key="1">
    <citation type="submission" date="2021-02" db="EMBL/GenBank/DDBJ databases">
        <title>Infant gut strain persistence is associated with maternal origin, phylogeny, and functional potential including surface adhesion and iron acquisition.</title>
        <authorList>
            <person name="Lou Y.C."/>
        </authorList>
    </citation>
    <scope>NUCLEOTIDE SEQUENCE</scope>
    <source>
        <strain evidence="10">L3_108_031G1_dasL3_108_031G1_concoct_20</strain>
    </source>
</reference>
<proteinExistence type="predicted"/>
<evidence type="ECO:0000256" key="8">
    <source>
        <dbReference type="ARBA" id="ARBA00023065"/>
    </source>
</evidence>
<evidence type="ECO:0000313" key="11">
    <source>
        <dbReference type="Proteomes" id="UP000778864"/>
    </source>
</evidence>
<evidence type="ECO:0000256" key="2">
    <source>
        <dbReference type="ARBA" id="ARBA00022448"/>
    </source>
</evidence>
<gene>
    <name evidence="10" type="ORF">KHZ90_06510</name>
</gene>
<keyword evidence="6 10" id="KW-0067">ATP-binding</keyword>
<evidence type="ECO:0000256" key="5">
    <source>
        <dbReference type="ARBA" id="ARBA00022741"/>
    </source>
</evidence>
<comment type="subcellular location">
    <subcellularLocation>
        <location evidence="1">Cell membrane</location>
        <topology evidence="1">Peripheral membrane protein</topology>
    </subcellularLocation>
</comment>
<dbReference type="InterPro" id="IPR003593">
    <property type="entry name" value="AAA+_ATPase"/>
</dbReference>
<organism evidence="10 11">
    <name type="scientific">Veillonella parvula</name>
    <name type="common">Staphylococcus parvulus</name>
    <dbReference type="NCBI Taxonomy" id="29466"/>
    <lineage>
        <taxon>Bacteria</taxon>
        <taxon>Bacillati</taxon>
        <taxon>Bacillota</taxon>
        <taxon>Negativicutes</taxon>
        <taxon>Veillonellales</taxon>
        <taxon>Veillonellaceae</taxon>
        <taxon>Veillonella</taxon>
    </lineage>
</organism>
<dbReference type="Pfam" id="PF00005">
    <property type="entry name" value="ABC_tran"/>
    <property type="match status" value="1"/>
</dbReference>
<keyword evidence="3" id="KW-1003">Cell membrane</keyword>
<dbReference type="InterPro" id="IPR051535">
    <property type="entry name" value="Siderophore_ABC-ATPase"/>
</dbReference>
<dbReference type="RefSeq" id="WP_118091237.1">
    <property type="nucleotide sequence ID" value="NZ_JAGZMU010000003.1"/>
</dbReference>
<dbReference type="PROSITE" id="PS00211">
    <property type="entry name" value="ABC_TRANSPORTER_1"/>
    <property type="match status" value="1"/>
</dbReference>
<dbReference type="PANTHER" id="PTHR42771">
    <property type="entry name" value="IRON(3+)-HYDROXAMATE IMPORT ATP-BINDING PROTEIN FHUC"/>
    <property type="match status" value="1"/>
</dbReference>
<dbReference type="Gene3D" id="3.40.50.300">
    <property type="entry name" value="P-loop containing nucleotide triphosphate hydrolases"/>
    <property type="match status" value="1"/>
</dbReference>
<keyword evidence="9" id="KW-0472">Membrane</keyword>
<dbReference type="EMBL" id="JAGZMU010000003">
    <property type="protein sequence ID" value="MBS4893415.1"/>
    <property type="molecule type" value="Genomic_DNA"/>
</dbReference>
<comment type="caution">
    <text evidence="10">The sequence shown here is derived from an EMBL/GenBank/DDBJ whole genome shotgun (WGS) entry which is preliminary data.</text>
</comment>
<keyword evidence="7" id="KW-0408">Iron</keyword>
<dbReference type="SUPFAM" id="SSF52540">
    <property type="entry name" value="P-loop containing nucleoside triphosphate hydrolases"/>
    <property type="match status" value="1"/>
</dbReference>
<evidence type="ECO:0000256" key="3">
    <source>
        <dbReference type="ARBA" id="ARBA00022475"/>
    </source>
</evidence>
<dbReference type="InterPro" id="IPR027417">
    <property type="entry name" value="P-loop_NTPase"/>
</dbReference>
<sequence length="262" mass="29412">MSVLTVDNITVGYGKRLILENQSIVFDKPEIISIIGPNGSGKSTFLKALARLIKIKQGTISLDGKSLHSWNTKELARHIALLPQITTAPEGMLVEQLVRSGRNPYVSIFKELSDADLAAVEQAMKCTDVWKYRYRQIGELSGGERQRVWLSLSLAQEPNILLLDEPTTYLDSRHQIELMELVKRTQRERNIMVVMVLHDLNLALRYSDRIIAIKEGAIVGDGTPHMMMTPENLAEWFGIKADILQSPRSEETCPICVPYGLA</sequence>
<dbReference type="Proteomes" id="UP000778864">
    <property type="component" value="Unassembled WGS sequence"/>
</dbReference>
<dbReference type="InterPro" id="IPR003439">
    <property type="entry name" value="ABC_transporter-like_ATP-bd"/>
</dbReference>
<keyword evidence="8" id="KW-0406">Ion transport</keyword>
<evidence type="ECO:0000256" key="7">
    <source>
        <dbReference type="ARBA" id="ARBA00023004"/>
    </source>
</evidence>
<dbReference type="GO" id="GO:0005886">
    <property type="term" value="C:plasma membrane"/>
    <property type="evidence" value="ECO:0007669"/>
    <property type="project" value="UniProtKB-SubCell"/>
</dbReference>
<keyword evidence="2" id="KW-0813">Transport</keyword>
<dbReference type="GO" id="GO:0005524">
    <property type="term" value="F:ATP binding"/>
    <property type="evidence" value="ECO:0007669"/>
    <property type="project" value="UniProtKB-KW"/>
</dbReference>
<dbReference type="GO" id="GO:0006826">
    <property type="term" value="P:iron ion transport"/>
    <property type="evidence" value="ECO:0007669"/>
    <property type="project" value="UniProtKB-KW"/>
</dbReference>
<keyword evidence="5" id="KW-0547">Nucleotide-binding</keyword>
<evidence type="ECO:0000256" key="9">
    <source>
        <dbReference type="ARBA" id="ARBA00023136"/>
    </source>
</evidence>
<keyword evidence="4" id="KW-0410">Iron transport</keyword>
<evidence type="ECO:0000256" key="1">
    <source>
        <dbReference type="ARBA" id="ARBA00004202"/>
    </source>
</evidence>
<evidence type="ECO:0000313" key="10">
    <source>
        <dbReference type="EMBL" id="MBS4893415.1"/>
    </source>
</evidence>
<dbReference type="PROSITE" id="PS50893">
    <property type="entry name" value="ABC_TRANSPORTER_2"/>
    <property type="match status" value="1"/>
</dbReference>
<evidence type="ECO:0000256" key="6">
    <source>
        <dbReference type="ARBA" id="ARBA00022840"/>
    </source>
</evidence>
<name>A0A413EC69_VEIPA</name>
<dbReference type="InterPro" id="IPR017871">
    <property type="entry name" value="ABC_transporter-like_CS"/>
</dbReference>